<evidence type="ECO:0000313" key="2">
    <source>
        <dbReference type="Proteomes" id="UP001279410"/>
    </source>
</evidence>
<gene>
    <name evidence="1" type="ORF">AKAME5_001811800</name>
</gene>
<dbReference type="GO" id="GO:0005802">
    <property type="term" value="C:trans-Golgi network"/>
    <property type="evidence" value="ECO:0007669"/>
    <property type="project" value="InterPro"/>
</dbReference>
<dbReference type="GO" id="GO:0099041">
    <property type="term" value="P:vesicle tethering to Golgi"/>
    <property type="evidence" value="ECO:0007669"/>
    <property type="project" value="InterPro"/>
</dbReference>
<proteinExistence type="predicted"/>
<dbReference type="AlphaFoldDB" id="A0AAD3RFG6"/>
<dbReference type="InterPro" id="IPR028280">
    <property type="entry name" value="Njmu-R1"/>
</dbReference>
<evidence type="ECO:0000313" key="1">
    <source>
        <dbReference type="EMBL" id="GLD66737.1"/>
    </source>
</evidence>
<dbReference type="Pfam" id="PF15053">
    <property type="entry name" value="Njmu-R1"/>
    <property type="match status" value="1"/>
</dbReference>
<name>A0AAD3RFG6_LATJO</name>
<organism evidence="1 2">
    <name type="scientific">Lates japonicus</name>
    <name type="common">Japanese lates</name>
    <dbReference type="NCBI Taxonomy" id="270547"/>
    <lineage>
        <taxon>Eukaryota</taxon>
        <taxon>Metazoa</taxon>
        <taxon>Chordata</taxon>
        <taxon>Craniata</taxon>
        <taxon>Vertebrata</taxon>
        <taxon>Euteleostomi</taxon>
        <taxon>Actinopterygii</taxon>
        <taxon>Neopterygii</taxon>
        <taxon>Teleostei</taxon>
        <taxon>Neoteleostei</taxon>
        <taxon>Acanthomorphata</taxon>
        <taxon>Carangaria</taxon>
        <taxon>Carangaria incertae sedis</taxon>
        <taxon>Centropomidae</taxon>
        <taxon>Lates</taxon>
    </lineage>
</organism>
<reference evidence="1" key="1">
    <citation type="submission" date="2022-08" db="EMBL/GenBank/DDBJ databases">
        <title>Genome sequencing of akame (Lates japonicus).</title>
        <authorList>
            <person name="Hashiguchi Y."/>
            <person name="Takahashi H."/>
        </authorList>
    </citation>
    <scope>NUCLEOTIDE SEQUENCE</scope>
    <source>
        <strain evidence="1">Kochi</strain>
    </source>
</reference>
<dbReference type="Proteomes" id="UP001279410">
    <property type="component" value="Unassembled WGS sequence"/>
</dbReference>
<comment type="caution">
    <text evidence="1">The sequence shown here is derived from an EMBL/GenBank/DDBJ whole genome shotgun (WGS) entry which is preliminary data.</text>
</comment>
<sequence>MGGKSSRYDEQAIQDMNSLSRLRYGKQRSHYACFPGCCQFLQGCGNGDAENARAEHMHLPEACIITAGPGGVPQEQS</sequence>
<dbReference type="EMBL" id="BRZM01000097">
    <property type="protein sequence ID" value="GLD66737.1"/>
    <property type="molecule type" value="Genomic_DNA"/>
</dbReference>
<keyword evidence="2" id="KW-1185">Reference proteome</keyword>
<accession>A0AAD3RFG6</accession>
<protein>
    <submittedName>
        <fullName evidence="1">Protein Njmu-R1</fullName>
    </submittedName>
</protein>